<dbReference type="GO" id="GO:0140053">
    <property type="term" value="P:mitochondrial gene expression"/>
    <property type="evidence" value="ECO:0007669"/>
    <property type="project" value="UniProtKB-UniRule"/>
</dbReference>
<dbReference type="Proteomes" id="UP000031575">
    <property type="component" value="Unassembled WGS sequence"/>
</dbReference>
<evidence type="ECO:0000256" key="2">
    <source>
        <dbReference type="ARBA" id="ARBA00004443"/>
    </source>
</evidence>
<feature type="compositionally biased region" description="Low complexity" evidence="9">
    <location>
        <begin position="383"/>
        <end position="403"/>
    </location>
</feature>
<dbReference type="PANTHER" id="PTHR28087:SF1">
    <property type="entry name" value="ATPASE SYNTHESIS PROTEIN 25, MITOCHONDRIAL"/>
    <property type="match status" value="1"/>
</dbReference>
<keyword evidence="7 8" id="KW-0472">Membrane</keyword>
<reference evidence="10 11" key="1">
    <citation type="journal article" date="2014" name="BMC Genomics">
        <title>Comparative genomics of the major fungal agents of human and animal Sporotrichosis: Sporothrix schenckii and Sporothrix brasiliensis.</title>
        <authorList>
            <person name="Teixeira M.M."/>
            <person name="de Almeida L.G."/>
            <person name="Kubitschek-Barreira P."/>
            <person name="Alves F.L."/>
            <person name="Kioshima E.S."/>
            <person name="Abadio A.K."/>
            <person name="Fernandes L."/>
            <person name="Derengowski L.S."/>
            <person name="Ferreira K.S."/>
            <person name="Souza R.C."/>
            <person name="Ruiz J.C."/>
            <person name="de Andrade N.C."/>
            <person name="Paes H.C."/>
            <person name="Nicola A.M."/>
            <person name="Albuquerque P."/>
            <person name="Gerber A.L."/>
            <person name="Martins V.P."/>
            <person name="Peconick L.D."/>
            <person name="Neto A.V."/>
            <person name="Chaucanez C.B."/>
            <person name="Silva P.A."/>
            <person name="Cunha O.L."/>
            <person name="de Oliveira F.F."/>
            <person name="dos Santos T.C."/>
            <person name="Barros A.L."/>
            <person name="Soares M.A."/>
            <person name="de Oliveira L.M."/>
            <person name="Marini M.M."/>
            <person name="Villalobos-Duno H."/>
            <person name="Cunha M.M."/>
            <person name="de Hoog S."/>
            <person name="da Silveira J.F."/>
            <person name="Henrissat B."/>
            <person name="Nino-Vega G.A."/>
            <person name="Cisalpino P.S."/>
            <person name="Mora-Montes H.M."/>
            <person name="Almeida S.R."/>
            <person name="Stajich J.E."/>
            <person name="Lopes-Bezerra L.M."/>
            <person name="Vasconcelos A.T."/>
            <person name="Felipe M.S."/>
        </authorList>
    </citation>
    <scope>NUCLEOTIDE SEQUENCE [LARGE SCALE GENOMIC DNA]</scope>
    <source>
        <strain evidence="10 11">5110</strain>
    </source>
</reference>
<evidence type="ECO:0000313" key="11">
    <source>
        <dbReference type="Proteomes" id="UP000031575"/>
    </source>
</evidence>
<accession>A0A0C2INC2</accession>
<name>A0A0C2INC2_9PEZI</name>
<comment type="subcellular location">
    <subcellularLocation>
        <location evidence="2 8">Mitochondrion inner membrane</location>
        <topology evidence="2 8">Peripheral membrane protein</topology>
        <orientation evidence="2 8">Matrix side</orientation>
    </subcellularLocation>
</comment>
<dbReference type="VEuPathDB" id="FungiDB:SPBR_08161"/>
<dbReference type="PANTHER" id="PTHR28087">
    <property type="entry name" value="ATPASE SYNTHESIS PROTEIN 25, MITOCHONDRIAL"/>
    <property type="match status" value="1"/>
</dbReference>
<feature type="region of interest" description="Disordered" evidence="9">
    <location>
        <begin position="33"/>
        <end position="115"/>
    </location>
</feature>
<evidence type="ECO:0000256" key="9">
    <source>
        <dbReference type="SAM" id="MobiDB-lite"/>
    </source>
</evidence>
<dbReference type="InterPro" id="IPR040152">
    <property type="entry name" value="Atp25"/>
</dbReference>
<keyword evidence="6 8" id="KW-0496">Mitochondrion</keyword>
<sequence length="857" mass="92299">MLQPTVRATGSVASRAKLQRVLQIAAPASCRSALEASSHTRPSRPQTALVRRPGQSARPARPAQLSQVRWLSVSRPVRNKDDEDVEGATQTSLSDETKGTPSIPSTPSATPPDNIPWYLKVDVPKHATLAPHDVPLPDIPPHSPALLTPLLSFAADDLGLDDLALLDLRALDPPAALGPDLLMLFGSARSERHLHVSADRLVRWLRKHGVHATADGLLGRNELKIKLRRKARRAKLLGTSGTSGASGMAQLDAASRGEDAAAHVVDDGISTQWVCLHAGTLGRSADEGSTLDAAGRTSGFGALRSPGTTVVVQMFTDAKRKQLDLEALWSRTLVRSVKARVAAGEALPEYTLAAAEAAEARSGKETDTKDGAETGFEDVSVQSTVQSAAASSSGAPSSSFGGQHRYFSTSARRRATLERENAGQSSPDVDIVSRLTQPWIGASDVAKLGARLAQDAAGKAQLQKQLIRYLDSLGQPDAVHALGAVQPHGRGRPTSDFITASAVCMRDVPPAETWALRAHVHARALILRHGGYDLAGLVELIREMQQGGLPVDRALCAQLLQALFTPQADETREPSVAVSAGAVPSAEETAREAALLDLRKETALGLLNTMYERGQETIARDVIVAMIAALARHNGVARARATAHAVFAEKLKQARYRVAAAPAHLDRDGNRRFQAVNDVPRGLDVADATDARDADNRAVGASAAAQAADDLQTTLEALLHQAELPCLEDAQIITLLGAYADAEDWARFWALWRMPPQHGLSRSQTLYIYVFRRMAETGHKALCIDTVRRCFHEMMHEQVPVHPKAAVYNALAQCIKVADPGAEAIARNLPDVRLEMTRDQIKRSRREFVKLLRMVER</sequence>
<evidence type="ECO:0000256" key="6">
    <source>
        <dbReference type="ARBA" id="ARBA00023128"/>
    </source>
</evidence>
<protein>
    <recommendedName>
        <fullName evidence="8">ATPase synthesis protein 25</fullName>
    </recommendedName>
</protein>
<dbReference type="EMBL" id="AWTV01000011">
    <property type="protein sequence ID" value="KIH86527.1"/>
    <property type="molecule type" value="Genomic_DNA"/>
</dbReference>
<comment type="function">
    <text evidence="1">Probable mitochondrial mRNA stabilization factor.</text>
</comment>
<dbReference type="Gene3D" id="3.30.460.10">
    <property type="entry name" value="Beta Polymerase, domain 2"/>
    <property type="match status" value="1"/>
</dbReference>
<evidence type="ECO:0000256" key="4">
    <source>
        <dbReference type="ARBA" id="ARBA00022792"/>
    </source>
</evidence>
<comment type="function">
    <text evidence="8">Mitochondrial mRNA stabilization factor.</text>
</comment>
<feature type="compositionally biased region" description="Polar residues" evidence="9">
    <location>
        <begin position="35"/>
        <end position="46"/>
    </location>
</feature>
<dbReference type="OrthoDB" id="107372at2759"/>
<dbReference type="HOGENOM" id="CLU_016140_0_0_1"/>
<dbReference type="GO" id="GO:0048255">
    <property type="term" value="P:mRNA stabilization"/>
    <property type="evidence" value="ECO:0007669"/>
    <property type="project" value="TreeGrafter"/>
</dbReference>
<keyword evidence="5 8" id="KW-0809">Transit peptide</keyword>
<proteinExistence type="inferred from homology"/>
<evidence type="ECO:0000256" key="3">
    <source>
        <dbReference type="ARBA" id="ARBA00010787"/>
    </source>
</evidence>
<comment type="similarity">
    <text evidence="3 8">Belongs to the ATP25 family.</text>
</comment>
<dbReference type="InterPro" id="IPR043519">
    <property type="entry name" value="NT_sf"/>
</dbReference>
<dbReference type="AlphaFoldDB" id="A0A0C2INC2"/>
<feature type="region of interest" description="Disordered" evidence="9">
    <location>
        <begin position="383"/>
        <end position="404"/>
    </location>
</feature>
<evidence type="ECO:0000256" key="1">
    <source>
        <dbReference type="ARBA" id="ARBA00003470"/>
    </source>
</evidence>
<evidence type="ECO:0000256" key="7">
    <source>
        <dbReference type="ARBA" id="ARBA00023136"/>
    </source>
</evidence>
<comment type="caution">
    <text evidence="10">The sequence shown here is derived from an EMBL/GenBank/DDBJ whole genome shotgun (WGS) entry which is preliminary data.</text>
</comment>
<evidence type="ECO:0000256" key="5">
    <source>
        <dbReference type="ARBA" id="ARBA00022946"/>
    </source>
</evidence>
<keyword evidence="11" id="KW-1185">Reference proteome</keyword>
<gene>
    <name evidence="10" type="ORF">SPBR_08161</name>
</gene>
<keyword evidence="4 8" id="KW-0999">Mitochondrion inner membrane</keyword>
<dbReference type="RefSeq" id="XP_040614537.1">
    <property type="nucleotide sequence ID" value="XM_040766399.1"/>
</dbReference>
<evidence type="ECO:0000256" key="8">
    <source>
        <dbReference type="RuleBase" id="RU367062"/>
    </source>
</evidence>
<dbReference type="GO" id="GO:0005743">
    <property type="term" value="C:mitochondrial inner membrane"/>
    <property type="evidence" value="ECO:0007669"/>
    <property type="project" value="UniProtKB-SubCell"/>
</dbReference>
<organism evidence="10 11">
    <name type="scientific">Sporothrix brasiliensis 5110</name>
    <dbReference type="NCBI Taxonomy" id="1398154"/>
    <lineage>
        <taxon>Eukaryota</taxon>
        <taxon>Fungi</taxon>
        <taxon>Dikarya</taxon>
        <taxon>Ascomycota</taxon>
        <taxon>Pezizomycotina</taxon>
        <taxon>Sordariomycetes</taxon>
        <taxon>Sordariomycetidae</taxon>
        <taxon>Ophiostomatales</taxon>
        <taxon>Ophiostomataceae</taxon>
        <taxon>Sporothrix</taxon>
    </lineage>
</organism>
<dbReference type="GeneID" id="63681320"/>
<evidence type="ECO:0000313" key="10">
    <source>
        <dbReference type="EMBL" id="KIH86527.1"/>
    </source>
</evidence>